<dbReference type="RefSeq" id="XP_002584370.1">
    <property type="nucleotide sequence ID" value="XM_002584324.1"/>
</dbReference>
<gene>
    <name evidence="8" type="ORF">UREG_05059</name>
</gene>
<feature type="transmembrane region" description="Helical" evidence="6">
    <location>
        <begin position="49"/>
        <end position="71"/>
    </location>
</feature>
<dbReference type="KEGG" id="ure:UREG_05059"/>
<feature type="region of interest" description="Disordered" evidence="5">
    <location>
        <begin position="130"/>
        <end position="156"/>
    </location>
</feature>
<dbReference type="Pfam" id="PF13127">
    <property type="entry name" value="DUF3955"/>
    <property type="match status" value="1"/>
</dbReference>
<dbReference type="GeneID" id="8443369"/>
<dbReference type="AlphaFoldDB" id="C4JRH0"/>
<reference evidence="9" key="1">
    <citation type="journal article" date="2009" name="Genome Res.">
        <title>Comparative genomic analyses of the human fungal pathogens Coccidioides and their relatives.</title>
        <authorList>
            <person name="Sharpton T.J."/>
            <person name="Stajich J.E."/>
            <person name="Rounsley S.D."/>
            <person name="Gardner M.J."/>
            <person name="Wortman J.R."/>
            <person name="Jordar V.S."/>
            <person name="Maiti R."/>
            <person name="Kodira C.D."/>
            <person name="Neafsey D.E."/>
            <person name="Zeng Q."/>
            <person name="Hung C.-Y."/>
            <person name="McMahan C."/>
            <person name="Muszewska A."/>
            <person name="Grynberg M."/>
            <person name="Mandel M.A."/>
            <person name="Kellner E.M."/>
            <person name="Barker B.M."/>
            <person name="Galgiani J.N."/>
            <person name="Orbach M.J."/>
            <person name="Kirkland T.N."/>
            <person name="Cole G.T."/>
            <person name="Henn M.R."/>
            <person name="Birren B.W."/>
            <person name="Taylor J.W."/>
        </authorList>
    </citation>
    <scope>NUCLEOTIDE SEQUENCE [LARGE SCALE GENOMIC DNA]</scope>
    <source>
        <strain evidence="9">UAMH 1704</strain>
    </source>
</reference>
<accession>C4JRH0</accession>
<dbReference type="OrthoDB" id="1436450at2759"/>
<evidence type="ECO:0000256" key="1">
    <source>
        <dbReference type="ARBA" id="ARBA00004141"/>
    </source>
</evidence>
<protein>
    <recommendedName>
        <fullName evidence="7">DUF3955 domain-containing protein</fullName>
    </recommendedName>
</protein>
<keyword evidence="3 6" id="KW-1133">Transmembrane helix</keyword>
<evidence type="ECO:0000313" key="9">
    <source>
        <dbReference type="Proteomes" id="UP000002058"/>
    </source>
</evidence>
<feature type="compositionally biased region" description="Polar residues" evidence="5">
    <location>
        <begin position="1"/>
        <end position="11"/>
    </location>
</feature>
<dbReference type="InParanoid" id="C4JRH0"/>
<dbReference type="HOGENOM" id="CLU_1385101_0_0_1"/>
<dbReference type="EMBL" id="CH476617">
    <property type="protein sequence ID" value="EEP80217.1"/>
    <property type="molecule type" value="Genomic_DNA"/>
</dbReference>
<feature type="region of interest" description="Disordered" evidence="5">
    <location>
        <begin position="1"/>
        <end position="28"/>
    </location>
</feature>
<evidence type="ECO:0000256" key="3">
    <source>
        <dbReference type="ARBA" id="ARBA00022989"/>
    </source>
</evidence>
<evidence type="ECO:0000256" key="5">
    <source>
        <dbReference type="SAM" id="MobiDB-lite"/>
    </source>
</evidence>
<evidence type="ECO:0000256" key="6">
    <source>
        <dbReference type="SAM" id="Phobius"/>
    </source>
</evidence>
<keyword evidence="9" id="KW-1185">Reference proteome</keyword>
<feature type="transmembrane region" description="Helical" evidence="6">
    <location>
        <begin position="91"/>
        <end position="110"/>
    </location>
</feature>
<evidence type="ECO:0000256" key="4">
    <source>
        <dbReference type="ARBA" id="ARBA00023136"/>
    </source>
</evidence>
<proteinExistence type="predicted"/>
<dbReference type="PANTHER" id="PTHR23051">
    <property type="entry name" value="SOLUTE CARRIER FAMILY 35, MEMBER F5"/>
    <property type="match status" value="1"/>
</dbReference>
<evidence type="ECO:0000313" key="8">
    <source>
        <dbReference type="EMBL" id="EEP80217.1"/>
    </source>
</evidence>
<dbReference type="eggNOG" id="KOG2765">
    <property type="taxonomic scope" value="Eukaryota"/>
</dbReference>
<dbReference type="PANTHER" id="PTHR23051:SF0">
    <property type="entry name" value="SOLUTE CARRIER FAMILY 35 MEMBER F5"/>
    <property type="match status" value="1"/>
</dbReference>
<sequence length="197" mass="21512">MPSEDGTSSANAHHAEVVSDQDEPQASSQGLIARGTAHQSRGKLSDKNLPLGGVARHTLGVSLLLVVVVLWTLSNFLASTIFADNTYSKPFFITYLSTGVFTLTLIPLTLRHIFQWWKERRSNTTGLLQTEAGRRDGEESHPFLTSGEDVNGNQQDGPGPVAGVLPCYNKETGPGRMDFRATARLSLQFCLLWAYGH</sequence>
<keyword evidence="4 6" id="KW-0472">Membrane</keyword>
<name>C4JRH0_UNCRE</name>
<dbReference type="InterPro" id="IPR025016">
    <property type="entry name" value="DUF3955"/>
</dbReference>
<organism evidence="8 9">
    <name type="scientific">Uncinocarpus reesii (strain UAMH 1704)</name>
    <dbReference type="NCBI Taxonomy" id="336963"/>
    <lineage>
        <taxon>Eukaryota</taxon>
        <taxon>Fungi</taxon>
        <taxon>Dikarya</taxon>
        <taxon>Ascomycota</taxon>
        <taxon>Pezizomycotina</taxon>
        <taxon>Eurotiomycetes</taxon>
        <taxon>Eurotiomycetidae</taxon>
        <taxon>Onygenales</taxon>
        <taxon>Onygenaceae</taxon>
        <taxon>Uncinocarpus</taxon>
    </lineage>
</organism>
<feature type="domain" description="DUF3955" evidence="7">
    <location>
        <begin position="58"/>
        <end position="110"/>
    </location>
</feature>
<dbReference type="GO" id="GO:0000329">
    <property type="term" value="C:fungal-type vacuole membrane"/>
    <property type="evidence" value="ECO:0007669"/>
    <property type="project" value="TreeGrafter"/>
</dbReference>
<feature type="compositionally biased region" description="Basic and acidic residues" evidence="5">
    <location>
        <begin position="132"/>
        <end position="141"/>
    </location>
</feature>
<evidence type="ECO:0000256" key="2">
    <source>
        <dbReference type="ARBA" id="ARBA00022692"/>
    </source>
</evidence>
<dbReference type="Proteomes" id="UP000002058">
    <property type="component" value="Unassembled WGS sequence"/>
</dbReference>
<dbReference type="VEuPathDB" id="FungiDB:UREG_05059"/>
<keyword evidence="2 6" id="KW-0812">Transmembrane</keyword>
<comment type="subcellular location">
    <subcellularLocation>
        <location evidence="1">Membrane</location>
        <topology evidence="1">Multi-pass membrane protein</topology>
    </subcellularLocation>
</comment>
<evidence type="ECO:0000259" key="7">
    <source>
        <dbReference type="Pfam" id="PF13127"/>
    </source>
</evidence>